<dbReference type="EMBL" id="ASRX01000071">
    <property type="protein sequence ID" value="EYF01801.1"/>
    <property type="molecule type" value="Genomic_DNA"/>
</dbReference>
<name>A0A017SZQ6_9BACT</name>
<evidence type="ECO:0000259" key="2">
    <source>
        <dbReference type="Pfam" id="PF01609"/>
    </source>
</evidence>
<comment type="caution">
    <text evidence="3">The sequence shown here is derived from an EMBL/GenBank/DDBJ whole genome shotgun (WGS) entry which is preliminary data.</text>
</comment>
<dbReference type="Proteomes" id="UP000019678">
    <property type="component" value="Unassembled WGS sequence"/>
</dbReference>
<dbReference type="Pfam" id="PF01609">
    <property type="entry name" value="DDE_Tnp_1"/>
    <property type="match status" value="1"/>
</dbReference>
<gene>
    <name evidence="3" type="ORF">CAP_7754</name>
</gene>
<dbReference type="eggNOG" id="COG3039">
    <property type="taxonomic scope" value="Bacteria"/>
</dbReference>
<protein>
    <submittedName>
        <fullName evidence="3">Transposase</fullName>
    </submittedName>
</protein>
<dbReference type="GO" id="GO:0006313">
    <property type="term" value="P:DNA transposition"/>
    <property type="evidence" value="ECO:0007669"/>
    <property type="project" value="InterPro"/>
</dbReference>
<evidence type="ECO:0000313" key="4">
    <source>
        <dbReference type="Proteomes" id="UP000019678"/>
    </source>
</evidence>
<sequence>MAQLQYHVVAAERVLDQAQRRVLRGQSVPAHEKVVSIFEPHVDVIVKANGETQFGHKVFLSAGRSSLIFDVVVPRGNPADSSMATTMMKRHVEICGQPPKQAAFDGGFASQSNVAQIKALGVGDVAFSKRRGLEVLEMVKSSRVYRVLRNSRAGVEGVISYLKRAFGLGRCDWRTFSSFRAYVMGSVIAANLVTIALAATG</sequence>
<keyword evidence="1" id="KW-0812">Transmembrane</keyword>
<feature type="domain" description="Transposase IS4-like" evidence="2">
    <location>
        <begin position="61"/>
        <end position="192"/>
    </location>
</feature>
<accession>A0A017SZQ6</accession>
<dbReference type="STRING" id="1192034.CAP_7754"/>
<reference evidence="3 4" key="1">
    <citation type="submission" date="2013-05" db="EMBL/GenBank/DDBJ databases">
        <title>Genome assembly of Chondromyces apiculatus DSM 436.</title>
        <authorList>
            <person name="Sharma G."/>
            <person name="Khatri I."/>
            <person name="Kaur C."/>
            <person name="Mayilraj S."/>
            <person name="Subramanian S."/>
        </authorList>
    </citation>
    <scope>NUCLEOTIDE SEQUENCE [LARGE SCALE GENOMIC DNA]</scope>
    <source>
        <strain evidence="3 4">DSM 436</strain>
    </source>
</reference>
<evidence type="ECO:0000313" key="3">
    <source>
        <dbReference type="EMBL" id="EYF01801.1"/>
    </source>
</evidence>
<keyword evidence="4" id="KW-1185">Reference proteome</keyword>
<keyword evidence="1" id="KW-1133">Transmembrane helix</keyword>
<evidence type="ECO:0000256" key="1">
    <source>
        <dbReference type="SAM" id="Phobius"/>
    </source>
</evidence>
<dbReference type="GO" id="GO:0004803">
    <property type="term" value="F:transposase activity"/>
    <property type="evidence" value="ECO:0007669"/>
    <property type="project" value="InterPro"/>
</dbReference>
<proteinExistence type="predicted"/>
<feature type="transmembrane region" description="Helical" evidence="1">
    <location>
        <begin position="179"/>
        <end position="199"/>
    </location>
</feature>
<dbReference type="AlphaFoldDB" id="A0A017SZQ6"/>
<keyword evidence="1" id="KW-0472">Membrane</keyword>
<dbReference type="InterPro" id="IPR002559">
    <property type="entry name" value="Transposase_11"/>
</dbReference>
<dbReference type="GO" id="GO:0003677">
    <property type="term" value="F:DNA binding"/>
    <property type="evidence" value="ECO:0007669"/>
    <property type="project" value="InterPro"/>
</dbReference>
<organism evidence="3 4">
    <name type="scientific">Chondromyces apiculatus DSM 436</name>
    <dbReference type="NCBI Taxonomy" id="1192034"/>
    <lineage>
        <taxon>Bacteria</taxon>
        <taxon>Pseudomonadati</taxon>
        <taxon>Myxococcota</taxon>
        <taxon>Polyangia</taxon>
        <taxon>Polyangiales</taxon>
        <taxon>Polyangiaceae</taxon>
        <taxon>Chondromyces</taxon>
    </lineage>
</organism>